<dbReference type="Pfam" id="PF11675">
    <property type="entry name" value="DUF3271"/>
    <property type="match status" value="1"/>
</dbReference>
<evidence type="ECO:0000313" key="2">
    <source>
        <dbReference type="EMBL" id="CAD2104377.1"/>
    </source>
</evidence>
<protein>
    <submittedName>
        <fullName evidence="2">Fam-d protein</fullName>
    </submittedName>
</protein>
<feature type="signal peptide" evidence="1">
    <location>
        <begin position="1"/>
        <end position="21"/>
    </location>
</feature>
<reference evidence="2 3" key="1">
    <citation type="submission" date="2020-08" db="EMBL/GenBank/DDBJ databases">
        <authorList>
            <person name="Ramaprasad A."/>
        </authorList>
    </citation>
    <scope>NUCLEOTIDE SEQUENCE [LARGE SCALE GENOMIC DNA]</scope>
</reference>
<gene>
    <name evidence="2" type="ORF">PVSEL_0902760</name>
</gene>
<accession>A0A6V7SX94</accession>
<evidence type="ECO:0000313" key="3">
    <source>
        <dbReference type="Proteomes" id="UP000515697"/>
    </source>
</evidence>
<dbReference type="VEuPathDB" id="PlasmoDB:PVSEL_0902760"/>
<dbReference type="VEuPathDB" id="PlasmoDB:PVBDA_0902750"/>
<sequence>MRMMNIILSFFILVIFSNVKAASFQDTNSSSPKSIGVISVNMLVVTFSKYNPSYYHCLDDINKALHEQSEAIKYAYEGSNYHWVITDFDISIDNYPRYLNKSISKNRTEALQIGIDYFISYIKANIKHLFSRYMHKYDFKNDYGINLNILAKDLKTLMYDPFDNDFKNNLIRYENEPENKKIRNRAKKTFNALVKNPAMDIKGYFIKMRKDRNYTHLRQNKSLYFTTSISKNDTNSNYDLKSITPNIVESFVKPLRKHNLLSQVC</sequence>
<dbReference type="VEuPathDB" id="PlasmoDB:PVVCY_0902760"/>
<evidence type="ECO:0000256" key="1">
    <source>
        <dbReference type="SAM" id="SignalP"/>
    </source>
</evidence>
<dbReference type="VEuPathDB" id="PlasmoDB:PVLDE_0902710"/>
<keyword evidence="1" id="KW-0732">Signal</keyword>
<proteinExistence type="predicted"/>
<dbReference type="VEuPathDB" id="PlasmoDB:PVPCR_0902790"/>
<dbReference type="InterPro" id="IPR021689">
    <property type="entry name" value="DUF3271"/>
</dbReference>
<organism evidence="2 3">
    <name type="scientific">Plasmodium vinckei</name>
    <dbReference type="NCBI Taxonomy" id="5860"/>
    <lineage>
        <taxon>Eukaryota</taxon>
        <taxon>Sar</taxon>
        <taxon>Alveolata</taxon>
        <taxon>Apicomplexa</taxon>
        <taxon>Aconoidasida</taxon>
        <taxon>Haemosporida</taxon>
        <taxon>Plasmodiidae</taxon>
        <taxon>Plasmodium</taxon>
        <taxon>Plasmodium (Vinckeia)</taxon>
    </lineage>
</organism>
<name>A0A6V7SX94_PLAVN</name>
<feature type="chain" id="PRO_5028271178" evidence="1">
    <location>
        <begin position="22"/>
        <end position="265"/>
    </location>
</feature>
<dbReference type="EMBL" id="LR865430">
    <property type="protein sequence ID" value="CAD2104377.1"/>
    <property type="molecule type" value="Genomic_DNA"/>
</dbReference>
<dbReference type="AlphaFoldDB" id="A0A6V7SX94"/>
<dbReference type="Proteomes" id="UP000515697">
    <property type="component" value="Chromosome PVSEL_09"/>
</dbReference>